<reference evidence="4" key="1">
    <citation type="submission" date="2021-02" db="EMBL/GenBank/DDBJ databases">
        <authorList>
            <person name="Dougan E. K."/>
            <person name="Rhodes N."/>
            <person name="Thang M."/>
            <person name="Chan C."/>
        </authorList>
    </citation>
    <scope>NUCLEOTIDE SEQUENCE</scope>
</reference>
<dbReference type="Pfam" id="PF00627">
    <property type="entry name" value="UBA"/>
    <property type="match status" value="2"/>
</dbReference>
<evidence type="ECO:0000259" key="3">
    <source>
        <dbReference type="PROSITE" id="PS50030"/>
    </source>
</evidence>
<protein>
    <recommendedName>
        <fullName evidence="3">UBA domain-containing protein</fullName>
    </recommendedName>
</protein>
<keyword evidence="1" id="KW-0472">Membrane</keyword>
<accession>A0A813LT93</accession>
<dbReference type="InterPro" id="IPR015940">
    <property type="entry name" value="UBA"/>
</dbReference>
<feature type="signal peptide" evidence="2">
    <location>
        <begin position="1"/>
        <end position="21"/>
    </location>
</feature>
<dbReference type="SUPFAM" id="SSF46934">
    <property type="entry name" value="UBA-like"/>
    <property type="match status" value="2"/>
</dbReference>
<proteinExistence type="predicted"/>
<name>A0A813LT93_POLGL</name>
<dbReference type="InterPro" id="IPR009060">
    <property type="entry name" value="UBA-like_sf"/>
</dbReference>
<sequence>MYSKRFISWIFWLKLITSTRGLIQKRSSSLLKQVGQLAIGAPAEMGQILSELPCCAGQAEDLSMETSVAPPIRVDPAARAAQQGGAAVNNKSLKTLTDMGFTREQATEALGASDGNVDQATAILLSAAEDSPIVEDPFTIAAPPAPSVDNEAVQQIVQMGFTEQQAKNALDGASGNVERDVNLVCQKLCWLGWLFICHCCLFGWLVGRLLVTLVYSPCCWCVVVAGMRGCLLAGAFV</sequence>
<feature type="transmembrane region" description="Helical" evidence="1">
    <location>
        <begin position="188"/>
        <end position="207"/>
    </location>
</feature>
<dbReference type="SMART" id="SM00165">
    <property type="entry name" value="UBA"/>
    <property type="match status" value="2"/>
</dbReference>
<evidence type="ECO:0000313" key="5">
    <source>
        <dbReference type="Proteomes" id="UP000626109"/>
    </source>
</evidence>
<dbReference type="Proteomes" id="UP000626109">
    <property type="component" value="Unassembled WGS sequence"/>
</dbReference>
<dbReference type="PANTHER" id="PTHR12948:SF3">
    <property type="entry name" value="NEDD8 ULTIMATE BUSTER 1"/>
    <property type="match status" value="1"/>
</dbReference>
<comment type="caution">
    <text evidence="4">The sequence shown here is derived from an EMBL/GenBank/DDBJ whole genome shotgun (WGS) entry which is preliminary data.</text>
</comment>
<feature type="domain" description="UBA" evidence="3">
    <location>
        <begin position="147"/>
        <end position="187"/>
    </location>
</feature>
<dbReference type="AlphaFoldDB" id="A0A813LT93"/>
<keyword evidence="1" id="KW-0812">Transmembrane</keyword>
<evidence type="ECO:0000256" key="1">
    <source>
        <dbReference type="SAM" id="Phobius"/>
    </source>
</evidence>
<feature type="chain" id="PRO_5032469847" description="UBA domain-containing protein" evidence="2">
    <location>
        <begin position="22"/>
        <end position="237"/>
    </location>
</feature>
<keyword evidence="2" id="KW-0732">Signal</keyword>
<dbReference type="GO" id="GO:2000058">
    <property type="term" value="P:regulation of ubiquitin-dependent protein catabolic process"/>
    <property type="evidence" value="ECO:0007669"/>
    <property type="project" value="TreeGrafter"/>
</dbReference>
<evidence type="ECO:0000313" key="4">
    <source>
        <dbReference type="EMBL" id="CAE8742783.1"/>
    </source>
</evidence>
<feature type="domain" description="UBA" evidence="3">
    <location>
        <begin position="87"/>
        <end position="127"/>
    </location>
</feature>
<organism evidence="4 5">
    <name type="scientific">Polarella glacialis</name>
    <name type="common">Dinoflagellate</name>
    <dbReference type="NCBI Taxonomy" id="89957"/>
    <lineage>
        <taxon>Eukaryota</taxon>
        <taxon>Sar</taxon>
        <taxon>Alveolata</taxon>
        <taxon>Dinophyceae</taxon>
        <taxon>Suessiales</taxon>
        <taxon>Suessiaceae</taxon>
        <taxon>Polarella</taxon>
    </lineage>
</organism>
<dbReference type="PROSITE" id="PS50030">
    <property type="entry name" value="UBA"/>
    <property type="match status" value="2"/>
</dbReference>
<evidence type="ECO:0000256" key="2">
    <source>
        <dbReference type="SAM" id="SignalP"/>
    </source>
</evidence>
<dbReference type="EMBL" id="CAJNNW010037539">
    <property type="protein sequence ID" value="CAE8742783.1"/>
    <property type="molecule type" value="Genomic_DNA"/>
</dbReference>
<dbReference type="Gene3D" id="1.10.8.10">
    <property type="entry name" value="DNA helicase RuvA subunit, C-terminal domain"/>
    <property type="match status" value="2"/>
</dbReference>
<feature type="transmembrane region" description="Helical" evidence="1">
    <location>
        <begin position="213"/>
        <end position="236"/>
    </location>
</feature>
<dbReference type="InterPro" id="IPR039749">
    <property type="entry name" value="NUB1"/>
</dbReference>
<dbReference type="PANTHER" id="PTHR12948">
    <property type="entry name" value="NEDD8 ULTIMATE BUSTER-1 BS4 PROTEIN"/>
    <property type="match status" value="1"/>
</dbReference>
<gene>
    <name evidence="4" type="ORF">PGLA2088_LOCUS51119</name>
</gene>
<keyword evidence="1" id="KW-1133">Transmembrane helix</keyword>